<organism evidence="1">
    <name type="scientific">Pseudomonas sp. Hg7Tf</name>
    <dbReference type="NCBI Taxonomy" id="3236988"/>
    <lineage>
        <taxon>Bacteria</taxon>
        <taxon>Pseudomonadati</taxon>
        <taxon>Pseudomonadota</taxon>
        <taxon>Gammaproteobacteria</taxon>
        <taxon>Pseudomonadales</taxon>
        <taxon>Pseudomonadaceae</taxon>
        <taxon>Pseudomonas</taxon>
    </lineage>
</organism>
<reference evidence="1" key="1">
    <citation type="submission" date="2024-07" db="EMBL/GenBank/DDBJ databases">
        <title>Identification and characteristics of a novel species of coltsfoot's symbiotic bacteria.</title>
        <authorList>
            <person name="Juszczyk A."/>
            <person name="Jasielczuk I."/>
            <person name="Gurgul A."/>
            <person name="Rogala M."/>
            <person name="Kowalczyk A."/>
            <person name="Szmatola T."/>
            <person name="Kosecka-Strojek M."/>
            <person name="Arent Z."/>
            <person name="Latowski D."/>
        </authorList>
    </citation>
    <scope>NUCLEOTIDE SEQUENCE</scope>
    <source>
        <strain evidence="1">Hg7Tf</strain>
    </source>
</reference>
<name>A0AB39I9D7_9PSED</name>
<dbReference type="RefSeq" id="WP_256205400.1">
    <property type="nucleotide sequence ID" value="NZ_CP162607.1"/>
</dbReference>
<accession>A0AB39I9D7</accession>
<dbReference type="AlphaFoldDB" id="A0AB39I9D7"/>
<proteinExistence type="predicted"/>
<dbReference type="EMBL" id="CP162607">
    <property type="protein sequence ID" value="XDK39375.1"/>
    <property type="molecule type" value="Genomic_DNA"/>
</dbReference>
<evidence type="ECO:0000313" key="1">
    <source>
        <dbReference type="EMBL" id="XDK39375.1"/>
    </source>
</evidence>
<sequence length="158" mass="17681">MIGFARSGLRRSQKTCDTALSEPGFWPERFLSFLPLTQQQIDIEQLNRIAIGRTELLLVLCNLTKQCQCLSKHIGDALRPGRAELTEGGTTLLQQFNTLLRIGHNARRPERRKLSVELSVLFNPRATLVQPLGNGAGIRPQRESPILSCSCRECQGKD</sequence>
<protein>
    <submittedName>
        <fullName evidence="1">Uncharacterized protein</fullName>
    </submittedName>
</protein>
<gene>
    <name evidence="1" type="ORF">AB4Y39_12110</name>
</gene>